<dbReference type="PROSITE" id="PS50090">
    <property type="entry name" value="MYB_LIKE"/>
    <property type="match status" value="2"/>
</dbReference>
<gene>
    <name evidence="6" type="ORF">PVL29_020578</name>
</gene>
<dbReference type="InterPro" id="IPR001005">
    <property type="entry name" value="SANT/Myb"/>
</dbReference>
<name>A0AA38YXC2_VITRO</name>
<evidence type="ECO:0000256" key="2">
    <source>
        <dbReference type="ARBA" id="ARBA00023125"/>
    </source>
</evidence>
<dbReference type="InterPro" id="IPR017930">
    <property type="entry name" value="Myb_dom"/>
</dbReference>
<dbReference type="PROSITE" id="PS51294">
    <property type="entry name" value="HTH_MYB"/>
    <property type="match status" value="2"/>
</dbReference>
<dbReference type="InterPro" id="IPR009057">
    <property type="entry name" value="Homeodomain-like_sf"/>
</dbReference>
<protein>
    <submittedName>
        <fullName evidence="6">Uncharacterized protein</fullName>
    </submittedName>
</protein>
<evidence type="ECO:0000313" key="7">
    <source>
        <dbReference type="Proteomes" id="UP001168098"/>
    </source>
</evidence>
<feature type="domain" description="HTH myb-type" evidence="5">
    <location>
        <begin position="3"/>
        <end position="59"/>
    </location>
</feature>
<feature type="domain" description="Myb-like" evidence="4">
    <location>
        <begin position="56"/>
        <end position="109"/>
    </location>
</feature>
<evidence type="ECO:0000313" key="6">
    <source>
        <dbReference type="EMBL" id="KAJ9678436.1"/>
    </source>
</evidence>
<dbReference type="PANTHER" id="PTHR47999">
    <property type="entry name" value="TRANSCRIPTION FACTOR MYB8-RELATED-RELATED"/>
    <property type="match status" value="1"/>
</dbReference>
<keyword evidence="2" id="KW-0238">DNA-binding</keyword>
<dbReference type="GO" id="GO:0003677">
    <property type="term" value="F:DNA binding"/>
    <property type="evidence" value="ECO:0007669"/>
    <property type="project" value="UniProtKB-KW"/>
</dbReference>
<feature type="domain" description="HTH myb-type" evidence="5">
    <location>
        <begin position="60"/>
        <end position="113"/>
    </location>
</feature>
<dbReference type="PANTHER" id="PTHR47999:SF68">
    <property type="entry name" value="MYB DOMAIN PROTEIN 40"/>
    <property type="match status" value="1"/>
</dbReference>
<dbReference type="Proteomes" id="UP001168098">
    <property type="component" value="Unassembled WGS sequence"/>
</dbReference>
<dbReference type="SMART" id="SM00717">
    <property type="entry name" value="SANT"/>
    <property type="match status" value="2"/>
</dbReference>
<comment type="caution">
    <text evidence="6">The sequence shown here is derived from an EMBL/GenBank/DDBJ whole genome shotgun (WGS) entry which is preliminary data.</text>
</comment>
<dbReference type="CDD" id="cd00167">
    <property type="entry name" value="SANT"/>
    <property type="match status" value="2"/>
</dbReference>
<reference evidence="6 7" key="1">
    <citation type="journal article" date="2023" name="BMC Biotechnol.">
        <title>Vitis rotundifolia cv Carlos genome sequencing.</title>
        <authorList>
            <person name="Huff M."/>
            <person name="Hulse-Kemp A."/>
            <person name="Scheffler B."/>
            <person name="Youngblood R."/>
            <person name="Simpson S."/>
            <person name="Babiker E."/>
            <person name="Staton M."/>
        </authorList>
    </citation>
    <scope>NUCLEOTIDE SEQUENCE [LARGE SCALE GENOMIC DNA]</scope>
    <source>
        <tissue evidence="6">Leaf</tissue>
    </source>
</reference>
<sequence length="159" mass="18837">MARPQEQRRPWTSEEDNMLKEFKLKYPNESWGKIAELAELDRTHKSCWERWNNHLKPGVNKENFSQEEDDTIIRIQQIKLHRNKWAFMAENHLPGRAANDIKNRWNNHLKKTHAMRSYLERHLLTDDETSDHSVPGDDLESLIVEYASLIPNVDPNANI</sequence>
<dbReference type="AlphaFoldDB" id="A0AA38YXC2"/>
<dbReference type="InterPro" id="IPR015495">
    <property type="entry name" value="Myb_TF_plants"/>
</dbReference>
<dbReference type="Gene3D" id="1.10.10.60">
    <property type="entry name" value="Homeodomain-like"/>
    <property type="match status" value="2"/>
</dbReference>
<evidence type="ECO:0000256" key="1">
    <source>
        <dbReference type="ARBA" id="ARBA00004123"/>
    </source>
</evidence>
<comment type="subcellular location">
    <subcellularLocation>
        <location evidence="1">Nucleus</location>
    </subcellularLocation>
</comment>
<dbReference type="EMBL" id="JARBHA010000016">
    <property type="protein sequence ID" value="KAJ9678436.1"/>
    <property type="molecule type" value="Genomic_DNA"/>
</dbReference>
<keyword evidence="3" id="KW-0539">Nucleus</keyword>
<dbReference type="Pfam" id="PF13921">
    <property type="entry name" value="Myb_DNA-bind_6"/>
    <property type="match status" value="1"/>
</dbReference>
<evidence type="ECO:0000259" key="4">
    <source>
        <dbReference type="PROSITE" id="PS50090"/>
    </source>
</evidence>
<proteinExistence type="predicted"/>
<evidence type="ECO:0000259" key="5">
    <source>
        <dbReference type="PROSITE" id="PS51294"/>
    </source>
</evidence>
<accession>A0AA38YXC2</accession>
<organism evidence="6 7">
    <name type="scientific">Vitis rotundifolia</name>
    <name type="common">Muscadine grape</name>
    <dbReference type="NCBI Taxonomy" id="103349"/>
    <lineage>
        <taxon>Eukaryota</taxon>
        <taxon>Viridiplantae</taxon>
        <taxon>Streptophyta</taxon>
        <taxon>Embryophyta</taxon>
        <taxon>Tracheophyta</taxon>
        <taxon>Spermatophyta</taxon>
        <taxon>Magnoliopsida</taxon>
        <taxon>eudicotyledons</taxon>
        <taxon>Gunneridae</taxon>
        <taxon>Pentapetalae</taxon>
        <taxon>rosids</taxon>
        <taxon>Vitales</taxon>
        <taxon>Vitaceae</taxon>
        <taxon>Viteae</taxon>
        <taxon>Vitis</taxon>
    </lineage>
</organism>
<keyword evidence="7" id="KW-1185">Reference proteome</keyword>
<dbReference type="SUPFAM" id="SSF46689">
    <property type="entry name" value="Homeodomain-like"/>
    <property type="match status" value="1"/>
</dbReference>
<dbReference type="GO" id="GO:0005634">
    <property type="term" value="C:nucleus"/>
    <property type="evidence" value="ECO:0007669"/>
    <property type="project" value="UniProtKB-SubCell"/>
</dbReference>
<evidence type="ECO:0000256" key="3">
    <source>
        <dbReference type="ARBA" id="ARBA00023242"/>
    </source>
</evidence>
<feature type="domain" description="Myb-like" evidence="4">
    <location>
        <begin position="3"/>
        <end position="55"/>
    </location>
</feature>